<dbReference type="EMBL" id="NGNV01000064">
    <property type="protein sequence ID" value="OYR86729.1"/>
    <property type="molecule type" value="Genomic_DNA"/>
</dbReference>
<dbReference type="PANTHER" id="PTHR42919:SF8">
    <property type="entry name" value="N-ALPHA-ACETYLTRANSFERASE 50"/>
    <property type="match status" value="1"/>
</dbReference>
<dbReference type="PROSITE" id="PS51186">
    <property type="entry name" value="GNAT"/>
    <property type="match status" value="1"/>
</dbReference>
<dbReference type="Pfam" id="PF00583">
    <property type="entry name" value="Acetyltransf_1"/>
    <property type="match status" value="1"/>
</dbReference>
<comment type="caution">
    <text evidence="5">The sequence shown here is derived from an EMBL/GenBank/DDBJ whole genome shotgun (WGS) entry which is preliminary data.</text>
</comment>
<dbReference type="SUPFAM" id="SSF55729">
    <property type="entry name" value="Acyl-CoA N-acyltransferases (Nat)"/>
    <property type="match status" value="1"/>
</dbReference>
<dbReference type="InterPro" id="IPR000182">
    <property type="entry name" value="GNAT_dom"/>
</dbReference>
<accession>A0A256L8Q2</accession>
<dbReference type="AlphaFoldDB" id="A0A256L8Q2"/>
<dbReference type="CDD" id="cd04301">
    <property type="entry name" value="NAT_SF"/>
    <property type="match status" value="1"/>
</dbReference>
<reference evidence="6 7" key="3">
    <citation type="submission" date="2017-09" db="EMBL/GenBank/DDBJ databases">
        <title>Tripartite evolution among Lactobacillus johnsonii, Lactobacillus taiwanensis, Lactobacillus reuteri and their rodent host.</title>
        <authorList>
            <person name="Wang T."/>
            <person name="Knowles S."/>
            <person name="Cheng C."/>
        </authorList>
    </citation>
    <scope>NUCLEOTIDE SEQUENCE [LARGE SCALE GENOMIC DNA]</scope>
    <source>
        <strain evidence="5 6">609q</strain>
        <strain evidence="4 7">609u</strain>
    </source>
</reference>
<evidence type="ECO:0000259" key="3">
    <source>
        <dbReference type="PROSITE" id="PS51186"/>
    </source>
</evidence>
<evidence type="ECO:0000256" key="2">
    <source>
        <dbReference type="ARBA" id="ARBA00023315"/>
    </source>
</evidence>
<name>A0A256L8Q2_9LACO</name>
<keyword evidence="2" id="KW-0012">Acyltransferase</keyword>
<dbReference type="Proteomes" id="UP000216316">
    <property type="component" value="Unassembled WGS sequence"/>
</dbReference>
<organism evidence="5 6">
    <name type="scientific">Lactobacillus taiwanensis</name>
    <dbReference type="NCBI Taxonomy" id="508451"/>
    <lineage>
        <taxon>Bacteria</taxon>
        <taxon>Bacillati</taxon>
        <taxon>Bacillota</taxon>
        <taxon>Bacilli</taxon>
        <taxon>Lactobacillales</taxon>
        <taxon>Lactobacillaceae</taxon>
        <taxon>Lactobacillus</taxon>
    </lineage>
</organism>
<protein>
    <submittedName>
        <fullName evidence="5">GNAT family N-acetyltransferase</fullName>
    </submittedName>
</protein>
<keyword evidence="1 5" id="KW-0808">Transferase</keyword>
<reference evidence="5 6" key="1">
    <citation type="submission" date="2017-04" db="EMBL/GenBank/DDBJ databases">
        <authorList>
            <person name="Afonso C.L."/>
            <person name="Miller P.J."/>
            <person name="Scott M.A."/>
            <person name="Spackman E."/>
            <person name="Goraichik I."/>
            <person name="Dimitrov K.M."/>
            <person name="Suarez D.L."/>
            <person name="Swayne D.E."/>
        </authorList>
    </citation>
    <scope>NUCLEOTIDE SEQUENCE [LARGE SCALE GENOMIC DNA]</scope>
    <source>
        <strain evidence="5 6">609q</strain>
    </source>
</reference>
<evidence type="ECO:0000313" key="4">
    <source>
        <dbReference type="EMBL" id="OYR86729.1"/>
    </source>
</evidence>
<proteinExistence type="predicted"/>
<dbReference type="Gene3D" id="3.40.630.30">
    <property type="match status" value="1"/>
</dbReference>
<evidence type="ECO:0000313" key="6">
    <source>
        <dbReference type="Proteomes" id="UP000215828"/>
    </source>
</evidence>
<dbReference type="EMBL" id="NGNX01000064">
    <property type="protein sequence ID" value="OYR89798.1"/>
    <property type="molecule type" value="Genomic_DNA"/>
</dbReference>
<dbReference type="InterPro" id="IPR016181">
    <property type="entry name" value="Acyl_CoA_acyltransferase"/>
</dbReference>
<sequence length="182" mass="21163">MVERGNTKMTPQYEIKEVSVDNIKELQQISRQTFLETFGSQNSAEDMKEFLNTAYAEEKLKDEVENTNSSFYFLTVDNKVAGYLKVNEGHAQTEQVVANALEVERIYLKQSFQHQGLGLVLIKLAEKIAREREKDNMWLGVWEKNYQAQTFYEKDGFKRVSQHTFVVGEDPQTDLILVKRLK</sequence>
<feature type="domain" description="N-acetyltransferase" evidence="3">
    <location>
        <begin position="13"/>
        <end position="182"/>
    </location>
</feature>
<reference evidence="4 7" key="2">
    <citation type="submission" date="2017-05" db="EMBL/GenBank/DDBJ databases">
        <authorList>
            <person name="Lin X.B."/>
            <person name="Stothard P."/>
            <person name="Tasseva G."/>
            <person name="Walter J."/>
        </authorList>
    </citation>
    <scope>NUCLEOTIDE SEQUENCE [LARGE SCALE GENOMIC DNA]</scope>
    <source>
        <strain evidence="4 7">609u</strain>
    </source>
</reference>
<dbReference type="PANTHER" id="PTHR42919">
    <property type="entry name" value="N-ALPHA-ACETYLTRANSFERASE"/>
    <property type="match status" value="1"/>
</dbReference>
<dbReference type="GO" id="GO:0016747">
    <property type="term" value="F:acyltransferase activity, transferring groups other than amino-acyl groups"/>
    <property type="evidence" value="ECO:0007669"/>
    <property type="project" value="InterPro"/>
</dbReference>
<dbReference type="InterPro" id="IPR051556">
    <property type="entry name" value="N-term/lysine_N-AcTrnsfr"/>
</dbReference>
<gene>
    <name evidence="4" type="ORF">CBF53_10915</name>
    <name evidence="5" type="ORF">CBF70_11680</name>
</gene>
<evidence type="ECO:0000313" key="7">
    <source>
        <dbReference type="Proteomes" id="UP000216316"/>
    </source>
</evidence>
<evidence type="ECO:0000313" key="5">
    <source>
        <dbReference type="EMBL" id="OYR89798.1"/>
    </source>
</evidence>
<evidence type="ECO:0000256" key="1">
    <source>
        <dbReference type="ARBA" id="ARBA00022679"/>
    </source>
</evidence>
<dbReference type="Proteomes" id="UP000215828">
    <property type="component" value="Unassembled WGS sequence"/>
</dbReference>
<keyword evidence="7" id="KW-1185">Reference proteome</keyword>